<feature type="region of interest" description="Disordered" evidence="6">
    <location>
        <begin position="359"/>
        <end position="404"/>
    </location>
</feature>
<dbReference type="EMBL" id="JBIMSO010000140">
    <property type="protein sequence ID" value="MFH5211950.1"/>
    <property type="molecule type" value="Genomic_DNA"/>
</dbReference>
<dbReference type="Pfam" id="PF00005">
    <property type="entry name" value="ABC_tran"/>
    <property type="match status" value="1"/>
</dbReference>
<keyword evidence="7" id="KW-0472">Membrane</keyword>
<name>A0ABW7JW79_9NOCA</name>
<dbReference type="InterPro" id="IPR027417">
    <property type="entry name" value="P-loop_NTPase"/>
</dbReference>
<evidence type="ECO:0000313" key="9">
    <source>
        <dbReference type="EMBL" id="MFH5211950.1"/>
    </source>
</evidence>
<keyword evidence="4 9" id="KW-0378">Hydrolase</keyword>
<dbReference type="InterPro" id="IPR013736">
    <property type="entry name" value="Xaa-Pro_dipept_C"/>
</dbReference>
<dbReference type="Gene3D" id="3.40.50.1820">
    <property type="entry name" value="alpha/beta hydrolase"/>
    <property type="match status" value="1"/>
</dbReference>
<dbReference type="InterPro" id="IPR003439">
    <property type="entry name" value="ABC_transporter-like_ATP-bd"/>
</dbReference>
<feature type="compositionally biased region" description="Low complexity" evidence="6">
    <location>
        <begin position="945"/>
        <end position="961"/>
    </location>
</feature>
<feature type="domain" description="ABC transporter" evidence="8">
    <location>
        <begin position="635"/>
        <end position="863"/>
    </location>
</feature>
<feature type="transmembrane region" description="Helical" evidence="7">
    <location>
        <begin position="597"/>
        <end position="616"/>
    </location>
</feature>
<keyword evidence="5" id="KW-0067">ATP-binding</keyword>
<evidence type="ECO:0000259" key="8">
    <source>
        <dbReference type="PROSITE" id="PS50893"/>
    </source>
</evidence>
<evidence type="ECO:0000256" key="5">
    <source>
        <dbReference type="ARBA" id="ARBA00022840"/>
    </source>
</evidence>
<dbReference type="GO" id="GO:0016787">
    <property type="term" value="F:hydrolase activity"/>
    <property type="evidence" value="ECO:0007669"/>
    <property type="project" value="UniProtKB-KW"/>
</dbReference>
<dbReference type="PROSITE" id="PS50893">
    <property type="entry name" value="ABC_TRANSPORTER_2"/>
    <property type="match status" value="1"/>
</dbReference>
<dbReference type="Proteomes" id="UP001609175">
    <property type="component" value="Unassembled WGS sequence"/>
</dbReference>
<dbReference type="InterPro" id="IPR017871">
    <property type="entry name" value="ABC_transporter-like_CS"/>
</dbReference>
<evidence type="ECO:0000256" key="2">
    <source>
        <dbReference type="ARBA" id="ARBA00022448"/>
    </source>
</evidence>
<dbReference type="SUPFAM" id="SSF52540">
    <property type="entry name" value="P-loop containing nucleoside triphosphate hydrolases"/>
    <property type="match status" value="1"/>
</dbReference>
<dbReference type="InterPro" id="IPR003593">
    <property type="entry name" value="AAA+_ATPase"/>
</dbReference>
<dbReference type="InterPro" id="IPR029058">
    <property type="entry name" value="AB_hydrolase_fold"/>
</dbReference>
<evidence type="ECO:0000256" key="4">
    <source>
        <dbReference type="ARBA" id="ARBA00022801"/>
    </source>
</evidence>
<sequence length="969" mass="100687">MRIPRPDTPGRRSFLRAAAIVAAIVVVLGLVMFVFDRDDQVDIATEDVTLTLPAGPGETTTVAIDARLYLPEKTPAPAVLLAHGFGGNKDSVAGQARRLARDGFVVLAYSARGFGESTGAISINDPDREVADARAMVSWLGERTDVQLDAPGDPRVGVAGGSYGGALALMLGGTDPRIDTIAASITWNDLGVALFPNYAAPLPNPDQPDPATPTAPDYAAPGVLKRAWAGVFFGVGATALGQDASPGLSGDICGKFSEVVCQAYAQSAVTGTPTPELLALLRSHSPAAYNDKITAPTLIVQGERDTLFPLDQADANARQIAATGTPVEVTWFNGGHDGDANRADYPMRSFLLANLRDNNDNADSSDSDTPRFSFQLPGTPNEQGEIPSRRMSAPEYPGIGNSEPARRTTLRLYSDLDAPQTIVRPPGASPAAVSSVPGVGSVLSSALSIAGLDAIGRDPAGQAATFRTDAFDEPLTIAGSATVDLRVHSFAAPGDSVLFAKLYDVSADDRRVLPGGAVGALRLPNSTDPVDVRITLPGIAFQVPEGHHLEIVIGTTDQAYAVPLEPAVFSVSLLDAQLSVPTISGMATSRSVPIEPLIGIGVIVVALGLLVAAALIRSRRRGTADADEDLADIPLVVSGLRKTYANGFRAVDGVSFRVEPGQVLGLLGPNGAGKTTTLRMAMGLIKPDDGEIRVFGHKVTAGAPVLSRIGSFVEGPGLLPHLSGAENLRLFWLSTGRSLEDAHLDEVVAIADLGAAIDRKVRSYSQGMRQRLAIAQAMLGLPDLLLLDEPTNGLDPPQIRTMRDVLISYARRGRTVLVSSHLLAEVEQTCTHVVVMNQGKVISAGSVRELVAAGGPTEIRVDDSARAAAALSGVAGLGRIVATDGDNPRLRIDLGSAAPADVVATLVDAGVAVSGVASSTKLEDVFLALVHDPRAAGPDIEEVVSEGSDSQSSGPQSGEPESNGKGPAE</sequence>
<feature type="compositionally biased region" description="Polar residues" evidence="6">
    <location>
        <begin position="370"/>
        <end position="382"/>
    </location>
</feature>
<dbReference type="Gene3D" id="2.60.120.260">
    <property type="entry name" value="Galactose-binding domain-like"/>
    <property type="match status" value="1"/>
</dbReference>
<accession>A0ABW7JW79</accession>
<comment type="caution">
    <text evidence="9">The sequence shown here is derived from an EMBL/GenBank/DDBJ whole genome shotgun (WGS) entry which is preliminary data.</text>
</comment>
<evidence type="ECO:0000313" key="10">
    <source>
        <dbReference type="Proteomes" id="UP001609175"/>
    </source>
</evidence>
<evidence type="ECO:0000256" key="6">
    <source>
        <dbReference type="SAM" id="MobiDB-lite"/>
    </source>
</evidence>
<keyword evidence="2" id="KW-0813">Transport</keyword>
<dbReference type="PANTHER" id="PTHR43335">
    <property type="entry name" value="ABC TRANSPORTER, ATP-BINDING PROTEIN"/>
    <property type="match status" value="1"/>
</dbReference>
<dbReference type="SUPFAM" id="SSF53474">
    <property type="entry name" value="alpha/beta-Hydrolases"/>
    <property type="match status" value="1"/>
</dbReference>
<dbReference type="SUPFAM" id="SSF49785">
    <property type="entry name" value="Galactose-binding domain-like"/>
    <property type="match status" value="1"/>
</dbReference>
<dbReference type="Pfam" id="PF08530">
    <property type="entry name" value="PepX_C"/>
    <property type="match status" value="1"/>
</dbReference>
<dbReference type="PANTHER" id="PTHR43335:SF4">
    <property type="entry name" value="ABC TRANSPORTER, ATP-BINDING PROTEIN"/>
    <property type="match status" value="1"/>
</dbReference>
<dbReference type="Gene3D" id="3.40.50.300">
    <property type="entry name" value="P-loop containing nucleotide triphosphate hydrolases"/>
    <property type="match status" value="1"/>
</dbReference>
<feature type="region of interest" description="Disordered" evidence="6">
    <location>
        <begin position="937"/>
        <end position="969"/>
    </location>
</feature>
<reference evidence="9 10" key="1">
    <citation type="submission" date="2024-10" db="EMBL/GenBank/DDBJ databases">
        <authorList>
            <person name="Riesco R."/>
        </authorList>
    </citation>
    <scope>NUCLEOTIDE SEQUENCE [LARGE SCALE GENOMIC DNA]</scope>
    <source>
        <strain evidence="9 10">NCIMB 15449</strain>
    </source>
</reference>
<keyword evidence="3" id="KW-0547">Nucleotide-binding</keyword>
<keyword evidence="7" id="KW-1133">Transmembrane helix</keyword>
<organism evidence="9 10">
    <name type="scientific">Antrihabitans spumae</name>
    <dbReference type="NCBI Taxonomy" id="3373370"/>
    <lineage>
        <taxon>Bacteria</taxon>
        <taxon>Bacillati</taxon>
        <taxon>Actinomycetota</taxon>
        <taxon>Actinomycetes</taxon>
        <taxon>Mycobacteriales</taxon>
        <taxon>Nocardiaceae</taxon>
        <taxon>Antrihabitans</taxon>
    </lineage>
</organism>
<dbReference type="InterPro" id="IPR008979">
    <property type="entry name" value="Galactose-bd-like_sf"/>
</dbReference>
<evidence type="ECO:0000256" key="3">
    <source>
        <dbReference type="ARBA" id="ARBA00022741"/>
    </source>
</evidence>
<gene>
    <name evidence="9" type="ORF">ACHIPZ_27670</name>
</gene>
<dbReference type="InterPro" id="IPR000383">
    <property type="entry name" value="Xaa-Pro-like_dom"/>
</dbReference>
<dbReference type="PROSITE" id="PS00211">
    <property type="entry name" value="ABC_TRANSPORTER_1"/>
    <property type="match status" value="1"/>
</dbReference>
<dbReference type="Pfam" id="PF02129">
    <property type="entry name" value="Peptidase_S15"/>
    <property type="match status" value="1"/>
</dbReference>
<protein>
    <submittedName>
        <fullName evidence="9">Alpha/beta fold hydrolase</fullName>
    </submittedName>
</protein>
<feature type="transmembrane region" description="Helical" evidence="7">
    <location>
        <begin position="14"/>
        <end position="35"/>
    </location>
</feature>
<dbReference type="SMART" id="SM00939">
    <property type="entry name" value="PepX_C"/>
    <property type="match status" value="1"/>
</dbReference>
<comment type="similarity">
    <text evidence="1">Belongs to the ABC transporter superfamily.</text>
</comment>
<keyword evidence="7" id="KW-0812">Transmembrane</keyword>
<proteinExistence type="inferred from homology"/>
<evidence type="ECO:0000256" key="1">
    <source>
        <dbReference type="ARBA" id="ARBA00005417"/>
    </source>
</evidence>
<dbReference type="SMART" id="SM00382">
    <property type="entry name" value="AAA"/>
    <property type="match status" value="1"/>
</dbReference>
<evidence type="ECO:0000256" key="7">
    <source>
        <dbReference type="SAM" id="Phobius"/>
    </source>
</evidence>
<dbReference type="RefSeq" id="WP_395118862.1">
    <property type="nucleotide sequence ID" value="NZ_JBIMSO010000140.1"/>
</dbReference>